<gene>
    <name evidence="2" type="ORF">DL89DRAFT_272025</name>
</gene>
<evidence type="ECO:0000313" key="2">
    <source>
        <dbReference type="EMBL" id="ORX64679.1"/>
    </source>
</evidence>
<dbReference type="Proteomes" id="UP000193922">
    <property type="component" value="Unassembled WGS sequence"/>
</dbReference>
<evidence type="ECO:0000256" key="1">
    <source>
        <dbReference type="SAM" id="MobiDB-lite"/>
    </source>
</evidence>
<name>A0A1Y1VTR0_9FUNG</name>
<organism evidence="2 3">
    <name type="scientific">Linderina pennispora</name>
    <dbReference type="NCBI Taxonomy" id="61395"/>
    <lineage>
        <taxon>Eukaryota</taxon>
        <taxon>Fungi</taxon>
        <taxon>Fungi incertae sedis</taxon>
        <taxon>Zoopagomycota</taxon>
        <taxon>Kickxellomycotina</taxon>
        <taxon>Kickxellomycetes</taxon>
        <taxon>Kickxellales</taxon>
        <taxon>Kickxellaceae</taxon>
        <taxon>Linderina</taxon>
    </lineage>
</organism>
<dbReference type="AlphaFoldDB" id="A0A1Y1VTR0"/>
<dbReference type="GeneID" id="63805614"/>
<comment type="caution">
    <text evidence="2">The sequence shown here is derived from an EMBL/GenBank/DDBJ whole genome shotgun (WGS) entry which is preliminary data.</text>
</comment>
<sequence length="82" mass="9118">MSAESGDRNPGANESPATAYDMEVDRPTQQCEYVCNFRVAQILNKLSSDGNLIQKYASVVSVSAIESDRVKEYILMKKAKEK</sequence>
<protein>
    <submittedName>
        <fullName evidence="2">Uncharacterized protein</fullName>
    </submittedName>
</protein>
<reference evidence="2 3" key="1">
    <citation type="submission" date="2016-07" db="EMBL/GenBank/DDBJ databases">
        <title>Pervasive Adenine N6-methylation of Active Genes in Fungi.</title>
        <authorList>
            <consortium name="DOE Joint Genome Institute"/>
            <person name="Mondo S.J."/>
            <person name="Dannebaum R.O."/>
            <person name="Kuo R.C."/>
            <person name="Labutti K."/>
            <person name="Haridas S."/>
            <person name="Kuo A."/>
            <person name="Salamov A."/>
            <person name="Ahrendt S.R."/>
            <person name="Lipzen A."/>
            <person name="Sullivan W."/>
            <person name="Andreopoulos W.B."/>
            <person name="Clum A."/>
            <person name="Lindquist E."/>
            <person name="Daum C."/>
            <person name="Ramamoorthy G.K."/>
            <person name="Gryganskyi A."/>
            <person name="Culley D."/>
            <person name="Magnuson J.K."/>
            <person name="James T.Y."/>
            <person name="O'Malley M.A."/>
            <person name="Stajich J.E."/>
            <person name="Spatafora J.W."/>
            <person name="Visel A."/>
            <person name="Grigoriev I.V."/>
        </authorList>
    </citation>
    <scope>NUCLEOTIDE SEQUENCE [LARGE SCALE GENOMIC DNA]</scope>
    <source>
        <strain evidence="2 3">ATCC 12442</strain>
    </source>
</reference>
<keyword evidence="3" id="KW-1185">Reference proteome</keyword>
<feature type="region of interest" description="Disordered" evidence="1">
    <location>
        <begin position="1"/>
        <end position="23"/>
    </location>
</feature>
<accession>A0A1Y1VTR0</accession>
<dbReference type="EMBL" id="MCFD01000073">
    <property type="protein sequence ID" value="ORX64679.1"/>
    <property type="molecule type" value="Genomic_DNA"/>
</dbReference>
<evidence type="ECO:0000313" key="3">
    <source>
        <dbReference type="Proteomes" id="UP000193922"/>
    </source>
</evidence>
<dbReference type="RefSeq" id="XP_040739327.1">
    <property type="nucleotide sequence ID" value="XM_040888966.1"/>
</dbReference>
<proteinExistence type="predicted"/>